<feature type="region of interest" description="Disordered" evidence="2">
    <location>
        <begin position="66"/>
        <end position="87"/>
    </location>
</feature>
<dbReference type="Gene3D" id="3.30.110.70">
    <property type="entry name" value="Hypothetical protein apc22750. Chain B"/>
    <property type="match status" value="1"/>
</dbReference>
<name>A0ABR3QNI0_9PLEO</name>
<comment type="similarity">
    <text evidence="1">Belongs to the UPF0145 family.</text>
</comment>
<dbReference type="PANTHER" id="PTHR34068">
    <property type="entry name" value="UPF0145 PROTEIN YBJQ"/>
    <property type="match status" value="1"/>
</dbReference>
<dbReference type="InterPro" id="IPR002765">
    <property type="entry name" value="UPF0145_YbjQ-like"/>
</dbReference>
<evidence type="ECO:0000313" key="4">
    <source>
        <dbReference type="Proteomes" id="UP001521785"/>
    </source>
</evidence>
<dbReference type="InterPro" id="IPR035439">
    <property type="entry name" value="UPF0145_dom_sf"/>
</dbReference>
<reference evidence="3 4" key="1">
    <citation type="submission" date="2024-02" db="EMBL/GenBank/DDBJ databases">
        <title>De novo assembly and annotation of 12 fungi associated with fruit tree decline syndrome in Ontario, Canada.</title>
        <authorList>
            <person name="Sulman M."/>
            <person name="Ellouze W."/>
            <person name="Ilyukhin E."/>
        </authorList>
    </citation>
    <scope>NUCLEOTIDE SEQUENCE [LARGE SCALE GENOMIC DNA]</scope>
    <source>
        <strain evidence="3 4">M42-189</strain>
    </source>
</reference>
<evidence type="ECO:0000256" key="1">
    <source>
        <dbReference type="ARBA" id="ARBA00010751"/>
    </source>
</evidence>
<dbReference type="Pfam" id="PF01906">
    <property type="entry name" value="YbjQ_1"/>
    <property type="match status" value="1"/>
</dbReference>
<accession>A0ABR3QNI0</accession>
<protein>
    <recommendedName>
        <fullName evidence="5">DUF74-domain-containing protein</fullName>
    </recommendedName>
</protein>
<keyword evidence="4" id="KW-1185">Reference proteome</keyword>
<proteinExistence type="inferred from homology"/>
<dbReference type="PANTHER" id="PTHR34068:SF2">
    <property type="entry name" value="UPF0145 PROTEIN SCO3412"/>
    <property type="match status" value="1"/>
</dbReference>
<organism evidence="3 4">
    <name type="scientific">Paraconiothyrium brasiliense</name>
    <dbReference type="NCBI Taxonomy" id="300254"/>
    <lineage>
        <taxon>Eukaryota</taxon>
        <taxon>Fungi</taxon>
        <taxon>Dikarya</taxon>
        <taxon>Ascomycota</taxon>
        <taxon>Pezizomycotina</taxon>
        <taxon>Dothideomycetes</taxon>
        <taxon>Pleosporomycetidae</taxon>
        <taxon>Pleosporales</taxon>
        <taxon>Massarineae</taxon>
        <taxon>Didymosphaeriaceae</taxon>
        <taxon>Paraconiothyrium</taxon>
    </lineage>
</organism>
<dbReference type="SUPFAM" id="SSF117782">
    <property type="entry name" value="YbjQ-like"/>
    <property type="match status" value="1"/>
</dbReference>
<dbReference type="EMBL" id="JAKJXO020000018">
    <property type="protein sequence ID" value="KAL1593711.1"/>
    <property type="molecule type" value="Genomic_DNA"/>
</dbReference>
<evidence type="ECO:0000256" key="2">
    <source>
        <dbReference type="SAM" id="MobiDB-lite"/>
    </source>
</evidence>
<evidence type="ECO:0000313" key="3">
    <source>
        <dbReference type="EMBL" id="KAL1593711.1"/>
    </source>
</evidence>
<gene>
    <name evidence="3" type="ORF">SLS60_010443</name>
</gene>
<comment type="caution">
    <text evidence="3">The sequence shown here is derived from an EMBL/GenBank/DDBJ whole genome shotgun (WGS) entry which is preliminary data.</text>
</comment>
<evidence type="ECO:0008006" key="5">
    <source>
        <dbReference type="Google" id="ProtNLM"/>
    </source>
</evidence>
<dbReference type="Proteomes" id="UP001521785">
    <property type="component" value="Unassembled WGS sequence"/>
</dbReference>
<sequence length="193" mass="21290">MLYGAYDSAHGSFIMAKNAALRPDFQLHLVVTCTPTCLINRTRTFYTTIAIMLTNRRSTMMLPRQNTNPQIRPEPAQLETEPHCRTSSVLTATTPTLPGYRIVKVHGMVHGLTTVARKDTKAFIKSMGNGSEAKSLTHMIYNARDQASERMIRDCISRGGNAIVGMGFGESEVLGFAQISVYGTAVYIEKDKA</sequence>